<dbReference type="GO" id="GO:0015297">
    <property type="term" value="F:antiporter activity"/>
    <property type="evidence" value="ECO:0007669"/>
    <property type="project" value="InterPro"/>
</dbReference>
<evidence type="ECO:0000256" key="5">
    <source>
        <dbReference type="ARBA" id="ARBA00023136"/>
    </source>
</evidence>
<protein>
    <submittedName>
        <fullName evidence="7">Na+-driven multidrug efflux pump</fullName>
    </submittedName>
</protein>
<feature type="transmembrane region" description="Helical" evidence="6">
    <location>
        <begin position="192"/>
        <end position="215"/>
    </location>
</feature>
<dbReference type="Proteomes" id="UP000184436">
    <property type="component" value="Unassembled WGS sequence"/>
</dbReference>
<feature type="transmembrane region" description="Helical" evidence="6">
    <location>
        <begin position="95"/>
        <end position="120"/>
    </location>
</feature>
<feature type="transmembrane region" description="Helical" evidence="6">
    <location>
        <begin position="319"/>
        <end position="343"/>
    </location>
</feature>
<feature type="transmembrane region" description="Helical" evidence="6">
    <location>
        <begin position="165"/>
        <end position="186"/>
    </location>
</feature>
<dbReference type="InterPro" id="IPR050833">
    <property type="entry name" value="Poly_Biosynth_Transport"/>
</dbReference>
<name>A0A1M4YYH7_9BACE</name>
<comment type="subcellular location">
    <subcellularLocation>
        <location evidence="1">Cell membrane</location>
        <topology evidence="1">Multi-pass membrane protein</topology>
    </subcellularLocation>
</comment>
<evidence type="ECO:0000256" key="3">
    <source>
        <dbReference type="ARBA" id="ARBA00022692"/>
    </source>
</evidence>
<feature type="transmembrane region" description="Helical" evidence="6">
    <location>
        <begin position="355"/>
        <end position="376"/>
    </location>
</feature>
<dbReference type="OrthoDB" id="5365632at2"/>
<dbReference type="RefSeq" id="WP_025074942.1">
    <property type="nucleotide sequence ID" value="NZ_FQVD01000011.1"/>
</dbReference>
<evidence type="ECO:0000313" key="8">
    <source>
        <dbReference type="Proteomes" id="UP000184436"/>
    </source>
</evidence>
<evidence type="ECO:0000256" key="6">
    <source>
        <dbReference type="SAM" id="Phobius"/>
    </source>
</evidence>
<reference evidence="7 8" key="1">
    <citation type="submission" date="2016-11" db="EMBL/GenBank/DDBJ databases">
        <authorList>
            <person name="Jaros S."/>
            <person name="Januszkiewicz K."/>
            <person name="Wedrychowicz H."/>
        </authorList>
    </citation>
    <scope>NUCLEOTIDE SEQUENCE [LARGE SCALE GENOMIC DNA]</scope>
    <source>
        <strain evidence="7 8">DSM 26883</strain>
    </source>
</reference>
<keyword evidence="2" id="KW-1003">Cell membrane</keyword>
<dbReference type="GO" id="GO:0042910">
    <property type="term" value="F:xenobiotic transmembrane transporter activity"/>
    <property type="evidence" value="ECO:0007669"/>
    <property type="project" value="InterPro"/>
</dbReference>
<keyword evidence="5 6" id="KW-0472">Membrane</keyword>
<gene>
    <name evidence="7" type="ORF">SAMN05444349_11194</name>
</gene>
<dbReference type="EMBL" id="FQVD01000011">
    <property type="protein sequence ID" value="SHF10879.1"/>
    <property type="molecule type" value="Genomic_DNA"/>
</dbReference>
<feature type="transmembrane region" description="Helical" evidence="6">
    <location>
        <begin position="20"/>
        <end position="37"/>
    </location>
</feature>
<evidence type="ECO:0000256" key="4">
    <source>
        <dbReference type="ARBA" id="ARBA00022989"/>
    </source>
</evidence>
<dbReference type="GO" id="GO:0005886">
    <property type="term" value="C:plasma membrane"/>
    <property type="evidence" value="ECO:0007669"/>
    <property type="project" value="UniProtKB-SubCell"/>
</dbReference>
<feature type="transmembrane region" description="Helical" evidence="6">
    <location>
        <begin position="49"/>
        <end position="74"/>
    </location>
</feature>
<evidence type="ECO:0000256" key="2">
    <source>
        <dbReference type="ARBA" id="ARBA00022475"/>
    </source>
</evidence>
<organism evidence="7 8">
    <name type="scientific">Bacteroides faecichinchillae</name>
    <dbReference type="NCBI Taxonomy" id="871325"/>
    <lineage>
        <taxon>Bacteria</taxon>
        <taxon>Pseudomonadati</taxon>
        <taxon>Bacteroidota</taxon>
        <taxon>Bacteroidia</taxon>
        <taxon>Bacteroidales</taxon>
        <taxon>Bacteroidaceae</taxon>
        <taxon>Bacteroides</taxon>
    </lineage>
</organism>
<feature type="transmembrane region" description="Helical" evidence="6">
    <location>
        <begin position="132"/>
        <end position="153"/>
    </location>
</feature>
<proteinExistence type="predicted"/>
<evidence type="ECO:0000313" key="7">
    <source>
        <dbReference type="EMBL" id="SHF10879.1"/>
    </source>
</evidence>
<dbReference type="PANTHER" id="PTHR30250">
    <property type="entry name" value="PST FAMILY PREDICTED COLANIC ACID TRANSPORTER"/>
    <property type="match status" value="1"/>
</dbReference>
<feature type="transmembrane region" description="Helical" evidence="6">
    <location>
        <begin position="383"/>
        <end position="404"/>
    </location>
</feature>
<sequence length="515" mass="58196">MQNHNPTYSENNKRIAKNTFLLYIRMLLLMLISLYTSRIVLNALGVENYGIYNVVGGVVAMFSLLSGSLSSAISRYITFELGNGDTNRLKQIFSTAVNVQLILIIIITILLETVGFWFLNYKMIIPQERLSAANWVFQFSIITFAVNLWSVPYNATIVAHERMSAFAYISIFDAVAKLAIAFVIQINLGDRLIYYGALVLLVGLIQRFLYTLYCVKHFVECKYQMHFDRKTIIEMFRFAGWNFIGVSSVVLRDQGGNILINMFFGPAVNAARGIAMSVNSAVNGFVLNFMTALNPQITKNYASGNFDYMFRLVFQGTRLSYYILLVLALPVIFTTPYLLHLWLGIVPEHASNFSRLVLIFTMNESLASPLITVMLATGKIKKYQLVVGGLQLLNLPLSYVGLKFGFPPEFVFVVAFCVSILCEFARLIMLKNIVGLSIRSFLKDVYLNVLIVTLLASILPFVMYRIILCDNLLSFAMLCACSVLSSVLAIYFIGCTRHDRLIVKSFIHRVFHKII</sequence>
<dbReference type="PANTHER" id="PTHR30250:SF26">
    <property type="entry name" value="PSMA PROTEIN"/>
    <property type="match status" value="1"/>
</dbReference>
<feature type="transmembrane region" description="Helical" evidence="6">
    <location>
        <begin position="445"/>
        <end position="467"/>
    </location>
</feature>
<evidence type="ECO:0000256" key="1">
    <source>
        <dbReference type="ARBA" id="ARBA00004651"/>
    </source>
</evidence>
<dbReference type="STRING" id="871325.SAMN05444349_11194"/>
<keyword evidence="3 6" id="KW-0812">Transmembrane</keyword>
<dbReference type="Pfam" id="PF01554">
    <property type="entry name" value="MatE"/>
    <property type="match status" value="1"/>
</dbReference>
<keyword evidence="4 6" id="KW-1133">Transmembrane helix</keyword>
<feature type="transmembrane region" description="Helical" evidence="6">
    <location>
        <begin position="473"/>
        <end position="494"/>
    </location>
</feature>
<keyword evidence="8" id="KW-1185">Reference proteome</keyword>
<feature type="transmembrane region" description="Helical" evidence="6">
    <location>
        <begin position="410"/>
        <end position="433"/>
    </location>
</feature>
<dbReference type="InterPro" id="IPR002528">
    <property type="entry name" value="MATE_fam"/>
</dbReference>
<accession>A0A1M4YYH7</accession>
<dbReference type="AlphaFoldDB" id="A0A1M4YYH7"/>